<dbReference type="AlphaFoldDB" id="A0A5E4DFT6"/>
<reference evidence="1 3" key="1">
    <citation type="submission" date="2019-04" db="EMBL/GenBank/DDBJ databases">
        <authorList>
            <person name="Alioto T."/>
            <person name="Alioto T."/>
        </authorList>
    </citation>
    <scope>NUCLEOTIDE SEQUENCE [LARGE SCALE GENOMIC DNA]</scope>
</reference>
<dbReference type="EMBL" id="CABDUW010010885">
    <property type="protein sequence ID" value="VTJ91762.1"/>
    <property type="molecule type" value="Genomic_DNA"/>
</dbReference>
<dbReference type="Proteomes" id="UP000335636">
    <property type="component" value="Unassembled WGS sequence"/>
</dbReference>
<evidence type="ECO:0000313" key="1">
    <source>
        <dbReference type="EMBL" id="VTJ91632.1"/>
    </source>
</evidence>
<evidence type="ECO:0000313" key="2">
    <source>
        <dbReference type="EMBL" id="VTJ91762.1"/>
    </source>
</evidence>
<feature type="non-terminal residue" evidence="1">
    <location>
        <position position="64"/>
    </location>
</feature>
<dbReference type="EMBL" id="CABDUW010010017">
    <property type="protein sequence ID" value="VTJ91632.1"/>
    <property type="molecule type" value="Genomic_DNA"/>
</dbReference>
<name>A0A5E4DFT6_MARMO</name>
<evidence type="ECO:0000313" key="3">
    <source>
        <dbReference type="Proteomes" id="UP000335636"/>
    </source>
</evidence>
<gene>
    <name evidence="2" type="ORF">MONAX_5E019749</name>
    <name evidence="1" type="ORF">MONAX_5E026366</name>
</gene>
<evidence type="ECO:0008006" key="4">
    <source>
        <dbReference type="Google" id="ProtNLM"/>
    </source>
</evidence>
<organism evidence="1 3">
    <name type="scientific">Marmota monax</name>
    <name type="common">Woodchuck</name>
    <dbReference type="NCBI Taxonomy" id="9995"/>
    <lineage>
        <taxon>Eukaryota</taxon>
        <taxon>Metazoa</taxon>
        <taxon>Chordata</taxon>
        <taxon>Craniata</taxon>
        <taxon>Vertebrata</taxon>
        <taxon>Euteleostomi</taxon>
        <taxon>Mammalia</taxon>
        <taxon>Eutheria</taxon>
        <taxon>Euarchontoglires</taxon>
        <taxon>Glires</taxon>
        <taxon>Rodentia</taxon>
        <taxon>Sciuromorpha</taxon>
        <taxon>Sciuridae</taxon>
        <taxon>Xerinae</taxon>
        <taxon>Marmotini</taxon>
        <taxon>Marmota</taxon>
    </lineage>
</organism>
<protein>
    <recommendedName>
        <fullName evidence="4">Coiled-coil domain containing 62</fullName>
    </recommendedName>
</protein>
<keyword evidence="3" id="KW-1185">Reference proteome</keyword>
<accession>A0A5E4DFT6</accession>
<sequence length="64" mass="7678">NIGSEVEHYTIEKQRKELQVLIGELKDRDKELNDMVAVHQRQLLSWEEDRQKVLTLEERCSKLE</sequence>
<feature type="non-terminal residue" evidence="1">
    <location>
        <position position="1"/>
    </location>
</feature>
<proteinExistence type="predicted"/>